<gene>
    <name evidence="1" type="ORF">ACFPOE_07480</name>
</gene>
<organism evidence="1 2">
    <name type="scientific">Caenimonas terrae</name>
    <dbReference type="NCBI Taxonomy" id="696074"/>
    <lineage>
        <taxon>Bacteria</taxon>
        <taxon>Pseudomonadati</taxon>
        <taxon>Pseudomonadota</taxon>
        <taxon>Betaproteobacteria</taxon>
        <taxon>Burkholderiales</taxon>
        <taxon>Comamonadaceae</taxon>
        <taxon>Caenimonas</taxon>
    </lineage>
</organism>
<sequence>MTDADLDRSYSALAAALADAGEGAAPLLLSMLCLSLMARAGSADEVLPLIARARAQLAGDADGSR</sequence>
<evidence type="ECO:0000313" key="2">
    <source>
        <dbReference type="Proteomes" id="UP001596037"/>
    </source>
</evidence>
<accession>A0ABW0N9Z6</accession>
<comment type="caution">
    <text evidence="1">The sequence shown here is derived from an EMBL/GenBank/DDBJ whole genome shotgun (WGS) entry which is preliminary data.</text>
</comment>
<dbReference type="RefSeq" id="WP_376849414.1">
    <property type="nucleotide sequence ID" value="NZ_JBHSMF010000006.1"/>
</dbReference>
<dbReference type="Proteomes" id="UP001596037">
    <property type="component" value="Unassembled WGS sequence"/>
</dbReference>
<keyword evidence="2" id="KW-1185">Reference proteome</keyword>
<protein>
    <recommendedName>
        <fullName evidence="3">DUF2783 domain-containing protein</fullName>
    </recommendedName>
</protein>
<evidence type="ECO:0008006" key="3">
    <source>
        <dbReference type="Google" id="ProtNLM"/>
    </source>
</evidence>
<name>A0ABW0N9Z6_9BURK</name>
<dbReference type="EMBL" id="JBHSMF010000006">
    <property type="protein sequence ID" value="MFC5497369.1"/>
    <property type="molecule type" value="Genomic_DNA"/>
</dbReference>
<evidence type="ECO:0000313" key="1">
    <source>
        <dbReference type="EMBL" id="MFC5497369.1"/>
    </source>
</evidence>
<reference evidence="2" key="1">
    <citation type="journal article" date="2019" name="Int. J. Syst. Evol. Microbiol.">
        <title>The Global Catalogue of Microorganisms (GCM) 10K type strain sequencing project: providing services to taxonomists for standard genome sequencing and annotation.</title>
        <authorList>
            <consortium name="The Broad Institute Genomics Platform"/>
            <consortium name="The Broad Institute Genome Sequencing Center for Infectious Disease"/>
            <person name="Wu L."/>
            <person name="Ma J."/>
        </authorList>
    </citation>
    <scope>NUCLEOTIDE SEQUENCE [LARGE SCALE GENOMIC DNA]</scope>
    <source>
        <strain evidence="2">CCUG 57401</strain>
    </source>
</reference>
<proteinExistence type="predicted"/>